<sequence length="332" mass="37079">MVAISFVYSSCLTGSAAIQPPSIFSSQNLNHKSSLSLNGKRLGTGLQNKNFNFCVKAAQKRNLEAVGVPTSVPVRVAHELLQAGHKYLDVRTPEEFSAGHAPGAVNIPYLYKVGSGMTKNQEFLEQVSSHFRKHDEIIVGCQLGKRSMMAATDLVASGFTGITDIAEHGNYSQVVQNNPKKVSQIIQQRYHRRLHQHYEESSRYEELEDITSSSSSFEKRIFTKENIAAIRLQAFFRGHLVHYPNLVLFSTSSFAFIIIVEFAQKLKTLRFARQAFRALRSLVKLQALVRGVCARKQARIALHCMDSIVRLQVKVRARQLLSVSSDGRSIAS</sequence>
<dbReference type="InterPro" id="IPR052367">
    <property type="entry name" value="Thiosulfate_ST/Rhodanese-like"/>
</dbReference>
<dbReference type="Pfam" id="PF00612">
    <property type="entry name" value="IQ"/>
    <property type="match status" value="1"/>
</dbReference>
<dbReference type="AlphaFoldDB" id="A0A498KDF6"/>
<dbReference type="GO" id="GO:0005516">
    <property type="term" value="F:calmodulin binding"/>
    <property type="evidence" value="ECO:0007669"/>
    <property type="project" value="UniProtKB-KW"/>
</dbReference>
<feature type="transmembrane region" description="Helical" evidence="2">
    <location>
        <begin position="243"/>
        <end position="263"/>
    </location>
</feature>
<evidence type="ECO:0000256" key="2">
    <source>
        <dbReference type="SAM" id="Phobius"/>
    </source>
</evidence>
<keyword evidence="2" id="KW-0472">Membrane</keyword>
<keyword evidence="1" id="KW-0112">Calmodulin-binding</keyword>
<keyword evidence="2" id="KW-0812">Transmembrane</keyword>
<dbReference type="Gene3D" id="3.40.250.10">
    <property type="entry name" value="Rhodanese-like domain"/>
    <property type="match status" value="1"/>
</dbReference>
<keyword evidence="2" id="KW-1133">Transmembrane helix</keyword>
<evidence type="ECO:0000313" key="5">
    <source>
        <dbReference type="Proteomes" id="UP000290289"/>
    </source>
</evidence>
<dbReference type="InterPro" id="IPR036873">
    <property type="entry name" value="Rhodanese-like_dom_sf"/>
</dbReference>
<dbReference type="EMBL" id="RDQH01000328">
    <property type="protein sequence ID" value="RXI06380.1"/>
    <property type="molecule type" value="Genomic_DNA"/>
</dbReference>
<name>A0A498KDF6_MALDO</name>
<dbReference type="Pfam" id="PF00581">
    <property type="entry name" value="Rhodanese"/>
    <property type="match status" value="1"/>
</dbReference>
<dbReference type="InterPro" id="IPR001763">
    <property type="entry name" value="Rhodanese-like_dom"/>
</dbReference>
<feature type="domain" description="Rhodanese" evidence="3">
    <location>
        <begin position="81"/>
        <end position="183"/>
    </location>
</feature>
<dbReference type="SMART" id="SM00450">
    <property type="entry name" value="RHOD"/>
    <property type="match status" value="1"/>
</dbReference>
<evidence type="ECO:0000313" key="4">
    <source>
        <dbReference type="EMBL" id="RXI06380.1"/>
    </source>
</evidence>
<evidence type="ECO:0000256" key="1">
    <source>
        <dbReference type="ARBA" id="ARBA00022860"/>
    </source>
</evidence>
<evidence type="ECO:0000259" key="3">
    <source>
        <dbReference type="PROSITE" id="PS50206"/>
    </source>
</evidence>
<proteinExistence type="predicted"/>
<keyword evidence="5" id="KW-1185">Reference proteome</keyword>
<comment type="caution">
    <text evidence="4">The sequence shown here is derived from an EMBL/GenBank/DDBJ whole genome shotgun (WGS) entry which is preliminary data.</text>
</comment>
<accession>A0A498KDF6</accession>
<dbReference type="STRING" id="3750.A0A498KDF6"/>
<organism evidence="4 5">
    <name type="scientific">Malus domestica</name>
    <name type="common">Apple</name>
    <name type="synonym">Pyrus malus</name>
    <dbReference type="NCBI Taxonomy" id="3750"/>
    <lineage>
        <taxon>Eukaryota</taxon>
        <taxon>Viridiplantae</taxon>
        <taxon>Streptophyta</taxon>
        <taxon>Embryophyta</taxon>
        <taxon>Tracheophyta</taxon>
        <taxon>Spermatophyta</taxon>
        <taxon>Magnoliopsida</taxon>
        <taxon>eudicotyledons</taxon>
        <taxon>Gunneridae</taxon>
        <taxon>Pentapetalae</taxon>
        <taxon>rosids</taxon>
        <taxon>fabids</taxon>
        <taxon>Rosales</taxon>
        <taxon>Rosaceae</taxon>
        <taxon>Amygdaloideae</taxon>
        <taxon>Maleae</taxon>
        <taxon>Malus</taxon>
    </lineage>
</organism>
<dbReference type="PROSITE" id="PS50096">
    <property type="entry name" value="IQ"/>
    <property type="match status" value="2"/>
</dbReference>
<dbReference type="SMART" id="SM00015">
    <property type="entry name" value="IQ"/>
    <property type="match status" value="2"/>
</dbReference>
<dbReference type="PANTHER" id="PTHR45431">
    <property type="entry name" value="RHODANESE-LIKE DOMAIN-CONTAINING PROTEIN 15, CHLOROPLASTIC"/>
    <property type="match status" value="1"/>
</dbReference>
<dbReference type="SUPFAM" id="SSF52821">
    <property type="entry name" value="Rhodanese/Cell cycle control phosphatase"/>
    <property type="match status" value="1"/>
</dbReference>
<protein>
    <recommendedName>
        <fullName evidence="3">Rhodanese domain-containing protein</fullName>
    </recommendedName>
</protein>
<dbReference type="InterPro" id="IPR000048">
    <property type="entry name" value="IQ_motif_EF-hand-BS"/>
</dbReference>
<reference evidence="4 5" key="1">
    <citation type="submission" date="2018-10" db="EMBL/GenBank/DDBJ databases">
        <title>A high-quality apple genome assembly.</title>
        <authorList>
            <person name="Hu J."/>
        </authorList>
    </citation>
    <scope>NUCLEOTIDE SEQUENCE [LARGE SCALE GENOMIC DNA]</scope>
    <source>
        <strain evidence="5">cv. HFTH1</strain>
        <tissue evidence="4">Young leaf</tissue>
    </source>
</reference>
<gene>
    <name evidence="4" type="ORF">DVH24_018422</name>
</gene>
<dbReference type="CDD" id="cd00158">
    <property type="entry name" value="RHOD"/>
    <property type="match status" value="1"/>
</dbReference>
<dbReference type="Proteomes" id="UP000290289">
    <property type="component" value="Chromosome 2"/>
</dbReference>
<dbReference type="PROSITE" id="PS50206">
    <property type="entry name" value="RHODANESE_3"/>
    <property type="match status" value="1"/>
</dbReference>
<dbReference type="PANTHER" id="PTHR45431:SF3">
    <property type="entry name" value="RHODANESE-LIKE DOMAIN-CONTAINING PROTEIN 15, CHLOROPLASTIC"/>
    <property type="match status" value="1"/>
</dbReference>